<evidence type="ECO:0000313" key="3">
    <source>
        <dbReference type="Proteomes" id="UP000542405"/>
    </source>
</evidence>
<organism evidence="2 3">
    <name type="scientific">Achromobacter ruhlandii</name>
    <dbReference type="NCBI Taxonomy" id="72557"/>
    <lineage>
        <taxon>Bacteria</taxon>
        <taxon>Pseudomonadati</taxon>
        <taxon>Pseudomonadota</taxon>
        <taxon>Betaproteobacteria</taxon>
        <taxon>Burkholderiales</taxon>
        <taxon>Alcaligenaceae</taxon>
        <taxon>Achromobacter</taxon>
    </lineage>
</organism>
<dbReference type="AlphaFoldDB" id="A0A848NQY9"/>
<dbReference type="EMBL" id="JABBZE010000642">
    <property type="protein sequence ID" value="NMU93422.1"/>
    <property type="molecule type" value="Genomic_DNA"/>
</dbReference>
<feature type="non-terminal residue" evidence="2">
    <location>
        <position position="1"/>
    </location>
</feature>
<feature type="region of interest" description="Disordered" evidence="1">
    <location>
        <begin position="60"/>
        <end position="80"/>
    </location>
</feature>
<protein>
    <submittedName>
        <fullName evidence="2">FUSC family protein</fullName>
    </submittedName>
</protein>
<gene>
    <name evidence="2" type="ORF">HGQ98_28820</name>
</gene>
<accession>A0A848NQY9</accession>
<comment type="caution">
    <text evidence="2">The sequence shown here is derived from an EMBL/GenBank/DDBJ whole genome shotgun (WGS) entry which is preliminary data.</text>
</comment>
<evidence type="ECO:0000256" key="1">
    <source>
        <dbReference type="SAM" id="MobiDB-lite"/>
    </source>
</evidence>
<dbReference type="Proteomes" id="UP000542405">
    <property type="component" value="Unassembled WGS sequence"/>
</dbReference>
<reference evidence="2 3" key="1">
    <citation type="submission" date="2020-04" db="EMBL/GenBank/DDBJ databases">
        <title>Achromobacter ruhlandii genome sequencing and assembly.</title>
        <authorList>
            <person name="Martins R.C.R."/>
            <person name="Perdigao-Neto L.V."/>
            <person name="Levin A.S.S."/>
            <person name="Costa S.F."/>
        </authorList>
    </citation>
    <scope>NUCLEOTIDE SEQUENCE [LARGE SCALE GENOMIC DNA]</scope>
    <source>
        <strain evidence="2 3">9035ralo</strain>
    </source>
</reference>
<name>A0A848NQY9_9BURK</name>
<feature type="compositionally biased region" description="Pro residues" evidence="1">
    <location>
        <begin position="70"/>
        <end position="80"/>
    </location>
</feature>
<sequence length="80" mass="7975">PAGQPPPDPAAVARLAETLQAMARAVIQGMAVPAAPVTTDTPALREAASAIEALRATLAGPGFAAEPGRVRPPSPTTQPD</sequence>
<evidence type="ECO:0000313" key="2">
    <source>
        <dbReference type="EMBL" id="NMU93422.1"/>
    </source>
</evidence>
<proteinExistence type="predicted"/>